<dbReference type="EnsemblBacteria" id="ADF61230">
    <property type="protein sequence ID" value="ADF61230"/>
    <property type="gene ID" value="ECL_01672"/>
</dbReference>
<accession>A0A0H3CHV9</accession>
<sequence length="97" mass="10865">MKKADSLHLSRVAALGCIVCRNQNLGETPAEIHHIRTGQGTSQRADHRKSIPLCHMHHRNGGYGVAIHAGRKQWEKNFGTELQLLEQVQLELGVFYA</sequence>
<evidence type="ECO:0008006" key="3">
    <source>
        <dbReference type="Google" id="ProtNLM"/>
    </source>
</evidence>
<dbReference type="Proteomes" id="UP000002363">
    <property type="component" value="Chromosome"/>
</dbReference>
<evidence type="ECO:0000313" key="2">
    <source>
        <dbReference type="Proteomes" id="UP000002363"/>
    </source>
</evidence>
<dbReference type="OrthoDB" id="8966986at2"/>
<dbReference type="Pfam" id="PF16786">
    <property type="entry name" value="RecA_dep_nuc"/>
    <property type="match status" value="1"/>
</dbReference>
<proteinExistence type="predicted"/>
<dbReference type="PATRIC" id="fig|716541.4.peg.1885"/>
<name>A0A0H3CHV9_ENTCC</name>
<dbReference type="RefSeq" id="WP_013096305.1">
    <property type="nucleotide sequence ID" value="NC_014121.1"/>
</dbReference>
<dbReference type="EMBL" id="CP001918">
    <property type="protein sequence ID" value="ADF61230.1"/>
    <property type="molecule type" value="Genomic_DNA"/>
</dbReference>
<dbReference type="InterPro" id="IPR031875">
    <property type="entry name" value="RecA_dep_nuc"/>
</dbReference>
<reference evidence="1 2" key="1">
    <citation type="journal article" date="2010" name="J. Bacteriol.">
        <title>Complete genome sequence of Enterobacter cloacae subsp. cloacae type strain ATCC 13047.</title>
        <authorList>
            <person name="Ren Y."/>
            <person name="Ren Y."/>
            <person name="Zhou Z."/>
            <person name="Guo X."/>
            <person name="Li Y."/>
            <person name="Feng L."/>
            <person name="Wang L."/>
        </authorList>
    </citation>
    <scope>NUCLEOTIDE SEQUENCE [LARGE SCALE GENOMIC DNA]</scope>
    <source>
        <strain evidence="2">ATCC 13047 / DSM 30054 / NBRC 13535 / NCTC 10005 / WDCM 00083 / NCDC 279-56</strain>
    </source>
</reference>
<evidence type="ECO:0000313" key="1">
    <source>
        <dbReference type="EMBL" id="ADF61230.1"/>
    </source>
</evidence>
<dbReference type="eggNOG" id="ENOG5032S5M">
    <property type="taxonomic scope" value="Bacteria"/>
</dbReference>
<dbReference type="HOGENOM" id="CLU_182128_0_0_6"/>
<dbReference type="Gene3D" id="3.30.40.190">
    <property type="match status" value="1"/>
</dbReference>
<dbReference type="KEGG" id="enc:ECL_01672"/>
<dbReference type="AlphaFoldDB" id="A0A0H3CHV9"/>
<organism evidence="1 2">
    <name type="scientific">Enterobacter cloacae subsp. cloacae (strain ATCC 13047 / DSM 30054 / NBRC 13535 / NCTC 10005 / WDCM 00083 / NCDC 279-56)</name>
    <dbReference type="NCBI Taxonomy" id="716541"/>
    <lineage>
        <taxon>Bacteria</taxon>
        <taxon>Pseudomonadati</taxon>
        <taxon>Pseudomonadota</taxon>
        <taxon>Gammaproteobacteria</taxon>
        <taxon>Enterobacterales</taxon>
        <taxon>Enterobacteriaceae</taxon>
        <taxon>Enterobacter</taxon>
        <taxon>Enterobacter cloacae complex</taxon>
    </lineage>
</organism>
<dbReference type="STRING" id="716541.ECL_01672"/>
<keyword evidence="2" id="KW-1185">Reference proteome</keyword>
<protein>
    <recommendedName>
        <fullName evidence="3">DUF968 domain-containing protein</fullName>
    </recommendedName>
</protein>
<gene>
    <name evidence="1" type="ordered locus">ECL_01672</name>
</gene>